<dbReference type="GO" id="GO:0006629">
    <property type="term" value="P:lipid metabolic process"/>
    <property type="evidence" value="ECO:0007669"/>
    <property type="project" value="InterPro"/>
</dbReference>
<dbReference type="Pfam" id="PF03797">
    <property type="entry name" value="Autotransporter"/>
    <property type="match status" value="1"/>
</dbReference>
<dbReference type="SMART" id="SM00869">
    <property type="entry name" value="Autotransporter"/>
    <property type="match status" value="1"/>
</dbReference>
<dbReference type="Pfam" id="PF00657">
    <property type="entry name" value="Lipase_GDSL"/>
    <property type="match status" value="1"/>
</dbReference>
<dbReference type="RefSeq" id="WP_086112974.1">
    <property type="nucleotide sequence ID" value="NZ_CAWNHF010000079.1"/>
</dbReference>
<keyword evidence="7" id="KW-1185">Reference proteome</keyword>
<feature type="active site" evidence="3">
    <location>
        <position position="341"/>
    </location>
</feature>
<dbReference type="PANTHER" id="PTHR45642:SF139">
    <property type="entry name" value="SGNH HYDROLASE-TYPE ESTERASE DOMAIN-CONTAINING PROTEIN"/>
    <property type="match status" value="1"/>
</dbReference>
<dbReference type="CDD" id="cd01847">
    <property type="entry name" value="Triacylglycerol_lipase_like"/>
    <property type="match status" value="1"/>
</dbReference>
<name>A0A1Y2SKR3_9GAMM</name>
<dbReference type="InterPro" id="IPR050592">
    <property type="entry name" value="GDSL_lipolytic_enzyme"/>
</dbReference>
<gene>
    <name evidence="6" type="ORF">Xbed_02218</name>
</gene>
<evidence type="ECO:0000313" key="6">
    <source>
        <dbReference type="EMBL" id="OTA19541.1"/>
    </source>
</evidence>
<dbReference type="Proteomes" id="UP000194204">
    <property type="component" value="Unassembled WGS sequence"/>
</dbReference>
<dbReference type="PIRSF" id="PIRSF037375">
    <property type="entry name" value="Autotrns_EstA"/>
    <property type="match status" value="1"/>
</dbReference>
<feature type="domain" description="Autotransporter" evidence="5">
    <location>
        <begin position="394"/>
        <end position="657"/>
    </location>
</feature>
<dbReference type="PROSITE" id="PS51208">
    <property type="entry name" value="AUTOTRANSPORTER"/>
    <property type="match status" value="1"/>
</dbReference>
<comment type="caution">
    <text evidence="6">The sequence shown here is derived from an EMBL/GenBank/DDBJ whole genome shotgun (WGS) entry which is preliminary data.</text>
</comment>
<keyword evidence="2 4" id="KW-0732">Signal</keyword>
<dbReference type="SUPFAM" id="SSF103515">
    <property type="entry name" value="Autotransporter"/>
    <property type="match status" value="1"/>
</dbReference>
<organism evidence="6 7">
    <name type="scientific">Xenorhabdus beddingii</name>
    <dbReference type="NCBI Taxonomy" id="40578"/>
    <lineage>
        <taxon>Bacteria</taxon>
        <taxon>Pseudomonadati</taxon>
        <taxon>Pseudomonadota</taxon>
        <taxon>Gammaproteobacteria</taxon>
        <taxon>Enterobacterales</taxon>
        <taxon>Morganellaceae</taxon>
        <taxon>Xenorhabdus</taxon>
    </lineage>
</organism>
<dbReference type="PANTHER" id="PTHR45642">
    <property type="entry name" value="GDSL ESTERASE/LIPASE EXL3"/>
    <property type="match status" value="1"/>
</dbReference>
<dbReference type="AlphaFoldDB" id="A0A1Y2SKR3"/>
<dbReference type="SUPFAM" id="SSF52266">
    <property type="entry name" value="SGNH hydrolase"/>
    <property type="match status" value="1"/>
</dbReference>
<accession>A0A1Y2SKR3</accession>
<dbReference type="Gene3D" id="2.40.128.130">
    <property type="entry name" value="Autotransporter beta-domain"/>
    <property type="match status" value="1"/>
</dbReference>
<feature type="active site" evidence="3">
    <location>
        <position position="338"/>
    </location>
</feature>
<evidence type="ECO:0000256" key="4">
    <source>
        <dbReference type="SAM" id="SignalP"/>
    </source>
</evidence>
<comment type="similarity">
    <text evidence="1">Belongs to the 'GDSL' lipolytic enzyme family.</text>
</comment>
<feature type="active site" description="Nucleophile" evidence="3">
    <location>
        <position position="34"/>
    </location>
</feature>
<feature type="signal peptide" evidence="4">
    <location>
        <begin position="1"/>
        <end position="24"/>
    </location>
</feature>
<dbReference type="InterPro" id="IPR017186">
    <property type="entry name" value="Lipase_autotranspt_EstA"/>
</dbReference>
<evidence type="ECO:0000259" key="5">
    <source>
        <dbReference type="PROSITE" id="PS51208"/>
    </source>
</evidence>
<proteinExistence type="inferred from homology"/>
<evidence type="ECO:0000313" key="7">
    <source>
        <dbReference type="Proteomes" id="UP000194204"/>
    </source>
</evidence>
<dbReference type="Gene3D" id="3.40.50.1110">
    <property type="entry name" value="SGNH hydrolase"/>
    <property type="match status" value="1"/>
</dbReference>
<dbReference type="PROSITE" id="PS01098">
    <property type="entry name" value="LIPASE_GDSL_SER"/>
    <property type="match status" value="1"/>
</dbReference>
<evidence type="ECO:0000256" key="1">
    <source>
        <dbReference type="ARBA" id="ARBA00008668"/>
    </source>
</evidence>
<dbReference type="InterPro" id="IPR005546">
    <property type="entry name" value="Autotransporte_beta"/>
</dbReference>
<dbReference type="InterPro" id="IPR036514">
    <property type="entry name" value="SGNH_hydro_sf"/>
</dbReference>
<protein>
    <submittedName>
        <fullName evidence="6">Outer membrane esterase</fullName>
    </submittedName>
</protein>
<feature type="chain" id="PRO_5013005781" evidence="4">
    <location>
        <begin position="25"/>
        <end position="657"/>
    </location>
</feature>
<reference evidence="6 7" key="1">
    <citation type="submission" date="2017-01" db="EMBL/GenBank/DDBJ databases">
        <title>Deconstructing symbiosis and pathogenesis requirements using a combined genomic-metabolomic approach.</title>
        <authorList>
            <person name="Tobias N.J."/>
            <person name="Wolff H."/>
            <person name="Djahanschiri B."/>
            <person name="Ebersberger I."/>
            <person name="Bode H.B."/>
        </authorList>
    </citation>
    <scope>NUCLEOTIDE SEQUENCE [LARGE SCALE GENOMIC DNA]</scope>
    <source>
        <strain evidence="6 7">DSM 4764</strain>
    </source>
</reference>
<dbReference type="InterPro" id="IPR001087">
    <property type="entry name" value="GDSL"/>
</dbReference>
<evidence type="ECO:0000256" key="2">
    <source>
        <dbReference type="ARBA" id="ARBA00022729"/>
    </source>
</evidence>
<dbReference type="STRING" id="40578.Xbed_02218"/>
<dbReference type="GO" id="GO:0016298">
    <property type="term" value="F:lipase activity"/>
    <property type="evidence" value="ECO:0007669"/>
    <property type="project" value="InterPro"/>
</dbReference>
<dbReference type="InterPro" id="IPR008265">
    <property type="entry name" value="Lipase_GDSL_AS"/>
</dbReference>
<dbReference type="EMBL" id="MUBK01000017">
    <property type="protein sequence ID" value="OTA19541.1"/>
    <property type="molecule type" value="Genomic_DNA"/>
</dbReference>
<dbReference type="OrthoDB" id="5292073at2"/>
<evidence type="ECO:0000256" key="3">
    <source>
        <dbReference type="PIRSR" id="PIRSR037375-1"/>
    </source>
</evidence>
<sequence>MKRALFLIPATAACLLSFTTHVHAYNNVYVFGDSLSDGGNIGRFTTDGKDSELYDEYIADKLTGKKLIPSERGGTNYAYGGATTNGAGDPSDFFVNSTEKQLDDYLKAHSGRADPNGVYIHWVGGNNIAYALKQFASGGKEHFINYGAADAASQVNKLLKAGAGLVIVPNVPDVGITPKILEAVLRAALEKKGLPKKEIDNTIKQVHQAINKYPTPNNEYRNKIIEGVFKQIADKNSPQDPNKAKEVYRQLLDAYNKNSKMASEFSDEFNRKEDEQLGDGNILRADINGLLREVIENPTIYGFSNTLGYACPPDLFAAMHCSSSDPDFDNSQSYLFSDEFHPTPAAHKIIGQYIMSIYNAPLQVIALNSINRIPVTNTLSSLDGHLQQLRNGHHAQGKIGVFGGYTGNNNTTLVLGSDYQLTDNLLLGVTLSRYRNEQDATSNFSYSATAHVVTAYTQWNYDDNGWVNGDLHYSRTHYDSLTRAIQLGSATRRETGSTTGKQWGAHITAGWNIPVTPYLSTSPIVQYAWDKGTINGYRESGKNSTSMHFGEQRYNSKVGSIGWRVDTQLGRFNPYASILFNHQFDDESYTVRSAINWTKTSFVQPGQKQDRNHVQYTVGVNANLTNNFHAFTAVSHEKSDNSPDNNYNFSFGFNVSF</sequence>
<dbReference type="InterPro" id="IPR036709">
    <property type="entry name" value="Autotransporte_beta_dom_sf"/>
</dbReference>